<evidence type="ECO:0000313" key="2">
    <source>
        <dbReference type="Proteomes" id="UP000324927"/>
    </source>
</evidence>
<comment type="caution">
    <text evidence="1">The sequence shown here is derived from an EMBL/GenBank/DDBJ whole genome shotgun (WGS) entry which is preliminary data.</text>
</comment>
<name>A0A5A9GFQ3_AZOLI</name>
<evidence type="ECO:0000313" key="1">
    <source>
        <dbReference type="EMBL" id="KAA0593157.1"/>
    </source>
</evidence>
<gene>
    <name evidence="1" type="ORF">FZ942_24780</name>
</gene>
<protein>
    <recommendedName>
        <fullName evidence="3">Glycosyltransferase family 1 protein</fullName>
    </recommendedName>
</protein>
<dbReference type="EMBL" id="VTTN01000012">
    <property type="protein sequence ID" value="KAA0593157.1"/>
    <property type="molecule type" value="Genomic_DNA"/>
</dbReference>
<reference evidence="1 2" key="1">
    <citation type="submission" date="2019-08" db="EMBL/GenBank/DDBJ databases">
        <authorList>
            <person name="Grouzdev D."/>
            <person name="Tikhonova E."/>
            <person name="Kravchenko I."/>
        </authorList>
    </citation>
    <scope>NUCLEOTIDE SEQUENCE [LARGE SCALE GENOMIC DNA]</scope>
    <source>
        <strain evidence="1 2">59b</strain>
    </source>
</reference>
<accession>A0A5A9GFQ3</accession>
<dbReference type="Proteomes" id="UP000324927">
    <property type="component" value="Unassembled WGS sequence"/>
</dbReference>
<evidence type="ECO:0008006" key="3">
    <source>
        <dbReference type="Google" id="ProtNLM"/>
    </source>
</evidence>
<dbReference type="AlphaFoldDB" id="A0A5A9GFQ3"/>
<sequence>MTGPIIHVSFPQPPDAYPKTLHWHAQLSRHVVEALQGRFGVRVRFSPWNAPLEPAGRDVLVSFLPHPALKDWKRSVLIENSNFDVDKWRFAAFRRFGLNAPVDSVRETGEWMRGHYAALVLSNDVAIRRVASRDPQVAACYDHMASLVRHLSVHPHPIDKVEFSRLASGVPLPPKVRMLVYHAGARKNSAELIQALRDIGLQENSDFSVAAHVPKDRTDLMAFLRQNFLIVGNTSYSETGPINMIEYLLSGFAIYGHDDWWDGAGNPRFGWSYDPAAQEANRASLRHIFHELGPTGVAAERDRVRRAFLERTDNDWPALLGPLCDHVEALLDSDHAGRIDG</sequence>
<organism evidence="1 2">
    <name type="scientific">Azospirillum lipoferum</name>
    <dbReference type="NCBI Taxonomy" id="193"/>
    <lineage>
        <taxon>Bacteria</taxon>
        <taxon>Pseudomonadati</taxon>
        <taxon>Pseudomonadota</taxon>
        <taxon>Alphaproteobacteria</taxon>
        <taxon>Rhodospirillales</taxon>
        <taxon>Azospirillaceae</taxon>
        <taxon>Azospirillum</taxon>
    </lineage>
</organism>
<dbReference type="OrthoDB" id="7296259at2"/>
<proteinExistence type="predicted"/>
<dbReference type="RefSeq" id="WP_149233755.1">
    <property type="nucleotide sequence ID" value="NZ_JALJXJ010000013.1"/>
</dbReference>
<keyword evidence="2" id="KW-1185">Reference proteome</keyword>